<dbReference type="InterPro" id="IPR052548">
    <property type="entry name" value="Type_VII_TA_antitoxin"/>
</dbReference>
<dbReference type="Pfam" id="PF01909">
    <property type="entry name" value="NTP_transf_2"/>
    <property type="match status" value="1"/>
</dbReference>
<evidence type="ECO:0000313" key="2">
    <source>
        <dbReference type="EMBL" id="KXB03067.1"/>
    </source>
</evidence>
<feature type="domain" description="Polymerase nucleotidyl transferase" evidence="1">
    <location>
        <begin position="98"/>
        <end position="150"/>
    </location>
</feature>
<dbReference type="PANTHER" id="PTHR33933">
    <property type="entry name" value="NUCLEOTIDYLTRANSFERASE"/>
    <property type="match status" value="1"/>
</dbReference>
<evidence type="ECO:0000313" key="3">
    <source>
        <dbReference type="Proteomes" id="UP000070405"/>
    </source>
</evidence>
<dbReference type="Proteomes" id="UP000070405">
    <property type="component" value="Unassembled WGS sequence"/>
</dbReference>
<proteinExistence type="predicted"/>
<dbReference type="SUPFAM" id="SSF81301">
    <property type="entry name" value="Nucleotidyltransferase"/>
    <property type="match status" value="1"/>
</dbReference>
<dbReference type="AlphaFoldDB" id="A0A133V9K2"/>
<organism evidence="2 3">
    <name type="scientific">candidate division MSBL1 archaeon SCGC-AAA261G05</name>
    <dbReference type="NCBI Taxonomy" id="1698276"/>
    <lineage>
        <taxon>Archaea</taxon>
        <taxon>Methanobacteriati</taxon>
        <taxon>Methanobacteriota</taxon>
        <taxon>candidate division MSBL1</taxon>
    </lineage>
</organism>
<dbReference type="InterPro" id="IPR043519">
    <property type="entry name" value="NT_sf"/>
</dbReference>
<dbReference type="EMBL" id="LHYA01000045">
    <property type="protein sequence ID" value="KXB03067.1"/>
    <property type="molecule type" value="Genomic_DNA"/>
</dbReference>
<comment type="caution">
    <text evidence="2">The sequence shown here is derived from an EMBL/GenBank/DDBJ whole genome shotgun (WGS) entry which is preliminary data.</text>
</comment>
<evidence type="ECO:0000259" key="1">
    <source>
        <dbReference type="Pfam" id="PF01909"/>
    </source>
</evidence>
<dbReference type="CDD" id="cd05403">
    <property type="entry name" value="NT_KNTase_like"/>
    <property type="match status" value="1"/>
</dbReference>
<dbReference type="GO" id="GO:0016779">
    <property type="term" value="F:nucleotidyltransferase activity"/>
    <property type="evidence" value="ECO:0007669"/>
    <property type="project" value="InterPro"/>
</dbReference>
<reference evidence="2 3" key="1">
    <citation type="journal article" date="2016" name="Sci. Rep.">
        <title>Metabolic traits of an uncultured archaeal lineage -MSBL1- from brine pools of the Red Sea.</title>
        <authorList>
            <person name="Mwirichia R."/>
            <person name="Alam I."/>
            <person name="Rashid M."/>
            <person name="Vinu M."/>
            <person name="Ba-Alawi W."/>
            <person name="Anthony Kamau A."/>
            <person name="Kamanda Ngugi D."/>
            <person name="Goker M."/>
            <person name="Klenk H.P."/>
            <person name="Bajic V."/>
            <person name="Stingl U."/>
        </authorList>
    </citation>
    <scope>NUCLEOTIDE SEQUENCE [LARGE SCALE GENOMIC DNA]</scope>
    <source>
        <strain evidence="2">SCGC-AAA261G05</strain>
    </source>
</reference>
<name>A0A133V9K2_9EURY</name>
<keyword evidence="3" id="KW-1185">Reference proteome</keyword>
<gene>
    <name evidence="2" type="ORF">AKJ47_02900</name>
</gene>
<protein>
    <recommendedName>
        <fullName evidence="1">Polymerase nucleotidyl transferase domain-containing protein</fullName>
    </recommendedName>
</protein>
<dbReference type="PANTHER" id="PTHR33933:SF1">
    <property type="entry name" value="PROTEIN ADENYLYLTRANSFERASE MNTA-RELATED"/>
    <property type="match status" value="1"/>
</dbReference>
<dbReference type="InterPro" id="IPR002934">
    <property type="entry name" value="Polymerase_NTP_transf_dom"/>
</dbReference>
<accession>A0A133V9K2</accession>
<sequence>MKIPGWIGEGYSELYSKFRTEEFMFDDAADFLDRRGQRLRSLLSAMKRNGLLDVLGRKGYKRIYRLADPAESALMKGMKIDLSRLPEHVRAVVRTYLRGILDRFRERIISIVLYGSFCRGDYGPESDVDILLVIDEYEWSEDLGVEGADELTYEIWKLRGEYHKVTPYPLTPEQANYHRPLYLDLTKDAVILYDKDEFIKRILDEVNAELVELGAERRTLPDGSWYWDLKPGFELGEVIEI</sequence>
<dbReference type="Gene3D" id="3.30.460.10">
    <property type="entry name" value="Beta Polymerase, domain 2"/>
    <property type="match status" value="1"/>
</dbReference>